<feature type="signal peptide" evidence="8">
    <location>
        <begin position="1"/>
        <end position="18"/>
    </location>
</feature>
<feature type="transmembrane region" description="Helical" evidence="7">
    <location>
        <begin position="103"/>
        <end position="121"/>
    </location>
</feature>
<reference evidence="10" key="1">
    <citation type="submission" date="2015-09" db="EMBL/GenBank/DDBJ databases">
        <authorList>
            <consortium name="Pathogen Informatics"/>
        </authorList>
    </citation>
    <scope>NUCLEOTIDE SEQUENCE [LARGE SCALE GENOMIC DNA]</scope>
    <source>
        <strain evidence="10">Lake Konstanz</strain>
    </source>
</reference>
<dbReference type="VEuPathDB" id="TriTrypDB:BSAL_74885"/>
<keyword evidence="6 7" id="KW-0472">Membrane</keyword>
<feature type="transmembrane region" description="Helical" evidence="7">
    <location>
        <begin position="507"/>
        <end position="526"/>
    </location>
</feature>
<dbReference type="GO" id="GO:0016020">
    <property type="term" value="C:membrane"/>
    <property type="evidence" value="ECO:0007669"/>
    <property type="project" value="UniProtKB-SubCell"/>
</dbReference>
<feature type="transmembrane region" description="Helical" evidence="7">
    <location>
        <begin position="546"/>
        <end position="569"/>
    </location>
</feature>
<keyword evidence="10" id="KW-1185">Reference proteome</keyword>
<evidence type="ECO:0000256" key="8">
    <source>
        <dbReference type="SAM" id="SignalP"/>
    </source>
</evidence>
<feature type="transmembrane region" description="Helical" evidence="7">
    <location>
        <begin position="429"/>
        <end position="453"/>
    </location>
</feature>
<feature type="transmembrane region" description="Helical" evidence="7">
    <location>
        <begin position="234"/>
        <end position="253"/>
    </location>
</feature>
<feature type="transmembrane region" description="Helical" evidence="7">
    <location>
        <begin position="365"/>
        <end position="390"/>
    </location>
</feature>
<feature type="transmembrane region" description="Helical" evidence="7">
    <location>
        <begin position="465"/>
        <end position="486"/>
    </location>
</feature>
<sequence length="577" mass="59884">MLCGGLLGSSLTFAPVQAALVELDQNCTLYTAESTCSGSPKCLWHRPFGGPATEATCVFSDRVDCSSHSSSVAMCSSSHEQCVWLPSSSWCTHQAGYSGLHLLLLYGTLLFGAALGSLIAYPLLQSYGMRRSLLVCGYLSVVACAGVHASTVTDTPFILMCARGLLGVACGIASCAGPLFLSKRSPPSYQRIAGVLFHLGTTTAGVVCGFVGLVVAPRTFDSPTGMNMDARKEALATVPLVYAVALVVVGHLMPTSPGEDVDGAVVDYSHEIDDEYPQGADDAIFFSSTAFVPITDLSASASGSGVYGSLASPVGSAASQVGTTIVRSPLGSRNSPLLAATSRSHRTSITAQLPPRYLFDHARPVLVALLLAAGDQLTGFGAVMFVAPTITTTAVDASPLTGIFFLQVWCFAASVVSLLLVLRANMRNLFSVGLAFISVGCGVVAASSWQGMLADDERAARRQPIGTALFIGGYEMGVGSNFYPLSIAAQPGTIRTIAASFTMSLRFLLHTSVVALFPQATMNIFPTTTSSDLVGVQRGNGATSSAQLGLCITFAFFAAVAASCGLLVLKALPRLSA</sequence>
<dbReference type="PANTHER" id="PTHR23500:SF357">
    <property type="entry name" value="IP12678P"/>
    <property type="match status" value="1"/>
</dbReference>
<keyword evidence="4 7" id="KW-0812">Transmembrane</keyword>
<organism evidence="9 10">
    <name type="scientific">Bodo saltans</name>
    <name type="common">Flagellated protozoan</name>
    <dbReference type="NCBI Taxonomy" id="75058"/>
    <lineage>
        <taxon>Eukaryota</taxon>
        <taxon>Discoba</taxon>
        <taxon>Euglenozoa</taxon>
        <taxon>Kinetoplastea</taxon>
        <taxon>Metakinetoplastina</taxon>
        <taxon>Eubodonida</taxon>
        <taxon>Bodonidae</taxon>
        <taxon>Bodo</taxon>
    </lineage>
</organism>
<evidence type="ECO:0000256" key="3">
    <source>
        <dbReference type="ARBA" id="ARBA00022448"/>
    </source>
</evidence>
<keyword evidence="5 7" id="KW-1133">Transmembrane helix</keyword>
<dbReference type="OrthoDB" id="4540492at2759"/>
<feature type="transmembrane region" description="Helical" evidence="7">
    <location>
        <begin position="193"/>
        <end position="214"/>
    </location>
</feature>
<keyword evidence="3" id="KW-0813">Transport</keyword>
<proteinExistence type="inferred from homology"/>
<comment type="similarity">
    <text evidence="2">Belongs to the major facilitator superfamily. Sugar transporter (TC 2.A.1.1) family.</text>
</comment>
<dbReference type="EMBL" id="CYKH01000671">
    <property type="protein sequence ID" value="CUG14084.1"/>
    <property type="molecule type" value="Genomic_DNA"/>
</dbReference>
<keyword evidence="8" id="KW-0732">Signal</keyword>
<accession>A0A0S4IUY6</accession>
<dbReference type="AlphaFoldDB" id="A0A0S4IUY6"/>
<evidence type="ECO:0000256" key="7">
    <source>
        <dbReference type="SAM" id="Phobius"/>
    </source>
</evidence>
<evidence type="ECO:0000256" key="5">
    <source>
        <dbReference type="ARBA" id="ARBA00022989"/>
    </source>
</evidence>
<dbReference type="Gene3D" id="1.20.1250.20">
    <property type="entry name" value="MFS general substrate transporter like domains"/>
    <property type="match status" value="2"/>
</dbReference>
<gene>
    <name evidence="9" type="ORF">BSAL_74885</name>
</gene>
<evidence type="ECO:0000256" key="2">
    <source>
        <dbReference type="ARBA" id="ARBA00010992"/>
    </source>
</evidence>
<dbReference type="PANTHER" id="PTHR23500">
    <property type="entry name" value="SOLUTE CARRIER FAMILY 2, FACILITATED GLUCOSE TRANSPORTER"/>
    <property type="match status" value="1"/>
</dbReference>
<dbReference type="InterPro" id="IPR036259">
    <property type="entry name" value="MFS_trans_sf"/>
</dbReference>
<comment type="subcellular location">
    <subcellularLocation>
        <location evidence="1">Membrane</location>
    </subcellularLocation>
</comment>
<evidence type="ECO:0000256" key="4">
    <source>
        <dbReference type="ARBA" id="ARBA00022692"/>
    </source>
</evidence>
<evidence type="ECO:0000256" key="6">
    <source>
        <dbReference type="ARBA" id="ARBA00023136"/>
    </source>
</evidence>
<keyword evidence="9" id="KW-0762">Sugar transport</keyword>
<dbReference type="InterPro" id="IPR005828">
    <property type="entry name" value="MFS_sugar_transport-like"/>
</dbReference>
<evidence type="ECO:0000313" key="10">
    <source>
        <dbReference type="Proteomes" id="UP000051952"/>
    </source>
</evidence>
<name>A0A0S4IUY6_BODSA</name>
<feature type="transmembrane region" description="Helical" evidence="7">
    <location>
        <begin position="133"/>
        <end position="151"/>
    </location>
</feature>
<protein>
    <submittedName>
        <fullName evidence="9">Sugar transporter, putative</fullName>
    </submittedName>
</protein>
<dbReference type="GO" id="GO:0015144">
    <property type="term" value="F:carbohydrate transmembrane transporter activity"/>
    <property type="evidence" value="ECO:0007669"/>
    <property type="project" value="InterPro"/>
</dbReference>
<feature type="transmembrane region" description="Helical" evidence="7">
    <location>
        <begin position="157"/>
        <end position="181"/>
    </location>
</feature>
<dbReference type="SUPFAM" id="SSF103473">
    <property type="entry name" value="MFS general substrate transporter"/>
    <property type="match status" value="1"/>
</dbReference>
<evidence type="ECO:0000256" key="1">
    <source>
        <dbReference type="ARBA" id="ARBA00004370"/>
    </source>
</evidence>
<feature type="transmembrane region" description="Helical" evidence="7">
    <location>
        <begin position="402"/>
        <end position="422"/>
    </location>
</feature>
<feature type="chain" id="PRO_5006621656" evidence="8">
    <location>
        <begin position="19"/>
        <end position="577"/>
    </location>
</feature>
<dbReference type="Proteomes" id="UP000051952">
    <property type="component" value="Unassembled WGS sequence"/>
</dbReference>
<evidence type="ECO:0000313" key="9">
    <source>
        <dbReference type="EMBL" id="CUG14084.1"/>
    </source>
</evidence>
<dbReference type="Pfam" id="PF00083">
    <property type="entry name" value="Sugar_tr"/>
    <property type="match status" value="2"/>
</dbReference>
<dbReference type="InterPro" id="IPR045262">
    <property type="entry name" value="STP/PLT_plant"/>
</dbReference>